<dbReference type="Proteomes" id="UP000053766">
    <property type="component" value="Unassembled WGS sequence"/>
</dbReference>
<dbReference type="InterPro" id="IPR035161">
    <property type="entry name" value="DUF5332"/>
</dbReference>
<name>A0A0D8Y247_DICVI</name>
<organism evidence="2 3">
    <name type="scientific">Dictyocaulus viviparus</name>
    <name type="common">Bovine lungworm</name>
    <dbReference type="NCBI Taxonomy" id="29172"/>
    <lineage>
        <taxon>Eukaryota</taxon>
        <taxon>Metazoa</taxon>
        <taxon>Ecdysozoa</taxon>
        <taxon>Nematoda</taxon>
        <taxon>Chromadorea</taxon>
        <taxon>Rhabditida</taxon>
        <taxon>Rhabditina</taxon>
        <taxon>Rhabditomorpha</taxon>
        <taxon>Strongyloidea</taxon>
        <taxon>Metastrongylidae</taxon>
        <taxon>Dictyocaulus</taxon>
    </lineage>
</organism>
<feature type="chain" id="PRO_5002336125" evidence="1">
    <location>
        <begin position="22"/>
        <end position="204"/>
    </location>
</feature>
<dbReference type="Pfam" id="PF17266">
    <property type="entry name" value="DUF5332"/>
    <property type="match status" value="1"/>
</dbReference>
<reference evidence="3" key="2">
    <citation type="journal article" date="2016" name="Sci. Rep.">
        <title>Dictyocaulus viviparus genome, variome and transcriptome elucidate lungworm biology and support future intervention.</title>
        <authorList>
            <person name="McNulty S.N."/>
            <person name="Strube C."/>
            <person name="Rosa B.A."/>
            <person name="Martin J.C."/>
            <person name="Tyagi R."/>
            <person name="Choi Y.J."/>
            <person name="Wang Q."/>
            <person name="Hallsworth Pepin K."/>
            <person name="Zhang X."/>
            <person name="Ozersky P."/>
            <person name="Wilson R.K."/>
            <person name="Sternberg P.W."/>
            <person name="Gasser R.B."/>
            <person name="Mitreva M."/>
        </authorList>
    </citation>
    <scope>NUCLEOTIDE SEQUENCE [LARGE SCALE GENOMIC DNA]</scope>
    <source>
        <strain evidence="3">HannoverDv2000</strain>
    </source>
</reference>
<evidence type="ECO:0000313" key="2">
    <source>
        <dbReference type="EMBL" id="KJH50933.1"/>
    </source>
</evidence>
<feature type="signal peptide" evidence="1">
    <location>
        <begin position="1"/>
        <end position="21"/>
    </location>
</feature>
<proteinExistence type="predicted"/>
<dbReference type="PANTHER" id="PTHR38612">
    <property type="entry name" value="PROTEIN DCT-5-RELATED"/>
    <property type="match status" value="1"/>
</dbReference>
<protein>
    <submittedName>
        <fullName evidence="2">Uncharacterized protein</fullName>
    </submittedName>
</protein>
<keyword evidence="3" id="KW-1185">Reference proteome</keyword>
<reference evidence="2 3" key="1">
    <citation type="submission" date="2013-11" db="EMBL/GenBank/DDBJ databases">
        <title>Draft genome of the bovine lungworm Dictyocaulus viviparus.</title>
        <authorList>
            <person name="Mitreva M."/>
        </authorList>
    </citation>
    <scope>NUCLEOTIDE SEQUENCE [LARGE SCALE GENOMIC DNA]</scope>
    <source>
        <strain evidence="2 3">HannoverDv2000</strain>
    </source>
</reference>
<evidence type="ECO:0000256" key="1">
    <source>
        <dbReference type="SAM" id="SignalP"/>
    </source>
</evidence>
<sequence>MSNNCLFFISSLFLMFNERFALRKPCQDLLSCSIEKRCLNVPFVADRIQDTEVTEKMYDDIDSAINYGCIFTSGCSRQCKTCTLCHNAKQRVLKVLSGSDPKTDNDHVLVECHELVQCAKTCITGKNISSTSQCLRHHCAYHCFNGSCPKCAAFILKIFNQMCITGDFRNKVKDFQGQCSDLFWEVVHKKFKKEFDLESHSTTN</sequence>
<evidence type="ECO:0000313" key="3">
    <source>
        <dbReference type="Proteomes" id="UP000053766"/>
    </source>
</evidence>
<accession>A0A0D8Y247</accession>
<keyword evidence="1" id="KW-0732">Signal</keyword>
<dbReference type="OrthoDB" id="5774172at2759"/>
<dbReference type="EMBL" id="KN716194">
    <property type="protein sequence ID" value="KJH50933.1"/>
    <property type="molecule type" value="Genomic_DNA"/>
</dbReference>
<dbReference type="PANTHER" id="PTHR38612:SF1">
    <property type="entry name" value="PROTEIN CBG06620"/>
    <property type="match status" value="1"/>
</dbReference>
<gene>
    <name evidence="2" type="ORF">DICVIV_02894</name>
</gene>
<dbReference type="AlphaFoldDB" id="A0A0D8Y247"/>